<proteinExistence type="predicted"/>
<gene>
    <name evidence="2" type="ORF">CVIRNUC_005668</name>
</gene>
<keyword evidence="3" id="KW-1185">Reference proteome</keyword>
<feature type="chain" id="PRO_5043393258" description="Secreted protein" evidence="1">
    <location>
        <begin position="23"/>
        <end position="107"/>
    </location>
</feature>
<keyword evidence="1" id="KW-0732">Signal</keyword>
<feature type="signal peptide" evidence="1">
    <location>
        <begin position="1"/>
        <end position="22"/>
    </location>
</feature>
<dbReference type="AlphaFoldDB" id="A0AAV1I9H0"/>
<comment type="caution">
    <text evidence="2">The sequence shown here is derived from an EMBL/GenBank/DDBJ whole genome shotgun (WGS) entry which is preliminary data.</text>
</comment>
<sequence length="107" mass="11769">MAGMNSLRGACCMLLEAATVLGNGCGAEVQFRSCSGWLLAHFRLKPEGELIARVLNLSLQVLQAYIRKSRSTSDQVRLSCFLVVMTKSSGLKSESPSEFYTDEMLRC</sequence>
<name>A0AAV1I9H0_9CHLO</name>
<evidence type="ECO:0000256" key="1">
    <source>
        <dbReference type="SAM" id="SignalP"/>
    </source>
</evidence>
<protein>
    <recommendedName>
        <fullName evidence="4">Secreted protein</fullName>
    </recommendedName>
</protein>
<evidence type="ECO:0000313" key="3">
    <source>
        <dbReference type="Proteomes" id="UP001314263"/>
    </source>
</evidence>
<evidence type="ECO:0000313" key="2">
    <source>
        <dbReference type="EMBL" id="CAK0782397.1"/>
    </source>
</evidence>
<evidence type="ECO:0008006" key="4">
    <source>
        <dbReference type="Google" id="ProtNLM"/>
    </source>
</evidence>
<organism evidence="2 3">
    <name type="scientific">Coccomyxa viridis</name>
    <dbReference type="NCBI Taxonomy" id="1274662"/>
    <lineage>
        <taxon>Eukaryota</taxon>
        <taxon>Viridiplantae</taxon>
        <taxon>Chlorophyta</taxon>
        <taxon>core chlorophytes</taxon>
        <taxon>Trebouxiophyceae</taxon>
        <taxon>Trebouxiophyceae incertae sedis</taxon>
        <taxon>Coccomyxaceae</taxon>
        <taxon>Coccomyxa</taxon>
    </lineage>
</organism>
<dbReference type="Proteomes" id="UP001314263">
    <property type="component" value="Unassembled WGS sequence"/>
</dbReference>
<reference evidence="2 3" key="1">
    <citation type="submission" date="2023-10" db="EMBL/GenBank/DDBJ databases">
        <authorList>
            <person name="Maclean D."/>
            <person name="Macfadyen A."/>
        </authorList>
    </citation>
    <scope>NUCLEOTIDE SEQUENCE [LARGE SCALE GENOMIC DNA]</scope>
</reference>
<accession>A0AAV1I9H0</accession>
<dbReference type="EMBL" id="CAUYUE010000007">
    <property type="protein sequence ID" value="CAK0782397.1"/>
    <property type="molecule type" value="Genomic_DNA"/>
</dbReference>